<comment type="caution">
    <text evidence="1">The sequence shown here is derived from an EMBL/GenBank/DDBJ whole genome shotgun (WGS) entry which is preliminary data.</text>
</comment>
<evidence type="ECO:0000313" key="1">
    <source>
        <dbReference type="EMBL" id="TJY64343.1"/>
    </source>
</evidence>
<dbReference type="RefSeq" id="WP_136821403.1">
    <property type="nucleotide sequence ID" value="NZ_BMJX01000004.1"/>
</dbReference>
<dbReference type="AlphaFoldDB" id="A0A4U0GYT9"/>
<reference evidence="1 2" key="1">
    <citation type="submission" date="2019-04" db="EMBL/GenBank/DDBJ databases">
        <title>Sphingobacterium olei sp. nov., isolated from oil-contaminated soil.</title>
        <authorList>
            <person name="Liu B."/>
        </authorList>
    </citation>
    <scope>NUCLEOTIDE SEQUENCE [LARGE SCALE GENOMIC DNA]</scope>
    <source>
        <strain evidence="1 2">Y3L14</strain>
    </source>
</reference>
<keyword evidence="2" id="KW-1185">Reference proteome</keyword>
<proteinExistence type="predicted"/>
<gene>
    <name evidence="1" type="ORF">FAZ19_14155</name>
</gene>
<accession>A0A4U0GYT9</accession>
<dbReference type="Proteomes" id="UP000309872">
    <property type="component" value="Unassembled WGS sequence"/>
</dbReference>
<evidence type="ECO:0000313" key="2">
    <source>
        <dbReference type="Proteomes" id="UP000309872"/>
    </source>
</evidence>
<organism evidence="1 2">
    <name type="scientific">Sphingobacterium alkalisoli</name>
    <dbReference type="NCBI Taxonomy" id="1874115"/>
    <lineage>
        <taxon>Bacteria</taxon>
        <taxon>Pseudomonadati</taxon>
        <taxon>Bacteroidota</taxon>
        <taxon>Sphingobacteriia</taxon>
        <taxon>Sphingobacteriales</taxon>
        <taxon>Sphingobacteriaceae</taxon>
        <taxon>Sphingobacterium</taxon>
    </lineage>
</organism>
<protein>
    <submittedName>
        <fullName evidence="1">Uncharacterized protein</fullName>
    </submittedName>
</protein>
<dbReference type="EMBL" id="SUKA01000004">
    <property type="protein sequence ID" value="TJY64343.1"/>
    <property type="molecule type" value="Genomic_DNA"/>
</dbReference>
<name>A0A4U0GYT9_9SPHI</name>
<dbReference type="OrthoDB" id="701537at2"/>
<sequence>MAYIDNGFLRGQLGDVINRKVGDKNIVQTKATQINQSRWSKAASSDFGRASTAGALIRRLLSSLHQHMHDGKMHNRLMVNLQRVMKCNRQHLGKKNVVAGNPNRLVDFQFNDNSHLGDYMFFDIATLKDNNILTITVPSFHVRDHIKPPKKCCYTNLRIVTVAINFEKKQGYELGNEEIGFEPYYKDVWMPEQTFSYTLDDVDTDMVLVGVNLDFFSSRGSSLTLINDEKLNPASIIAAFGRTNYSNEP</sequence>